<name>A0ACD4DHS6_9NOCA</name>
<protein>
    <submittedName>
        <fullName evidence="1">TetR family transcriptional regulator</fullName>
    </submittedName>
</protein>
<sequence>MSTAATPKGERRRQALVEAAADLILEGGIEAVRHRAVATRAGLPLASTTYYFDSLDDLVACAVHFNGERELEAMRARVRDIEELPRSLEGTADLIVDLLIGPGEGDDRLERERLISRYERCVATARYPELRAVQARMREQVDELLTDLLERCGRAVHTRDVRRLVAVVDGAVLGGLGESDPDPRALARGILLDVVESVAPPAEGATAER</sequence>
<accession>A0ACD4DHS6</accession>
<evidence type="ECO:0000313" key="2">
    <source>
        <dbReference type="Proteomes" id="UP001156484"/>
    </source>
</evidence>
<proteinExistence type="predicted"/>
<evidence type="ECO:0000313" key="1">
    <source>
        <dbReference type="EMBL" id="UYP19533.1"/>
    </source>
</evidence>
<dbReference type="EMBL" id="CP107551">
    <property type="protein sequence ID" value="UYP19533.1"/>
    <property type="molecule type" value="Genomic_DNA"/>
</dbReference>
<reference evidence="1" key="1">
    <citation type="submission" date="2022-10" db="EMBL/GenBank/DDBJ databases">
        <title>Rhodococcus ferula Z13 complete genome.</title>
        <authorList>
            <person name="Long X."/>
            <person name="Zang M."/>
        </authorList>
    </citation>
    <scope>NUCLEOTIDE SEQUENCE</scope>
    <source>
        <strain evidence="1">Z13</strain>
    </source>
</reference>
<organism evidence="1 2">
    <name type="scientific">Rhodococcus sacchari</name>
    <dbReference type="NCBI Taxonomy" id="2962047"/>
    <lineage>
        <taxon>Bacteria</taxon>
        <taxon>Bacillati</taxon>
        <taxon>Actinomycetota</taxon>
        <taxon>Actinomycetes</taxon>
        <taxon>Mycobacteriales</taxon>
        <taxon>Nocardiaceae</taxon>
        <taxon>Rhodococcus</taxon>
    </lineage>
</organism>
<dbReference type="Proteomes" id="UP001156484">
    <property type="component" value="Chromosome"/>
</dbReference>
<keyword evidence="2" id="KW-1185">Reference proteome</keyword>
<gene>
    <name evidence="1" type="ORF">OED52_02905</name>
</gene>